<keyword evidence="2" id="KW-1185">Reference proteome</keyword>
<dbReference type="InterPro" id="IPR011990">
    <property type="entry name" value="TPR-like_helical_dom_sf"/>
</dbReference>
<reference evidence="2" key="1">
    <citation type="submission" date="2017-02" db="EMBL/GenBank/DDBJ databases">
        <authorList>
            <person name="Varghese N."/>
            <person name="Submissions S."/>
        </authorList>
    </citation>
    <scope>NUCLEOTIDE SEQUENCE [LARGE SCALE GENOMIC DNA]</scope>
    <source>
        <strain evidence="2">DSM 3072</strain>
    </source>
</reference>
<proteinExistence type="predicted"/>
<dbReference type="STRING" id="83771.SAMN02910357_01258"/>
<gene>
    <name evidence="1" type="ORF">SAMN02745213_00570</name>
</gene>
<name>A0A1T4V237_9GAMM</name>
<dbReference type="AlphaFoldDB" id="A0A1T4V237"/>
<evidence type="ECO:0000313" key="2">
    <source>
        <dbReference type="Proteomes" id="UP000242432"/>
    </source>
</evidence>
<protein>
    <submittedName>
        <fullName evidence="1">Uncharacterized protein</fullName>
    </submittedName>
</protein>
<dbReference type="Proteomes" id="UP000242432">
    <property type="component" value="Unassembled WGS sequence"/>
</dbReference>
<evidence type="ECO:0000313" key="1">
    <source>
        <dbReference type="EMBL" id="SKA59000.1"/>
    </source>
</evidence>
<dbReference type="SUPFAM" id="SSF48452">
    <property type="entry name" value="TPR-like"/>
    <property type="match status" value="1"/>
</dbReference>
<organism evidence="1 2">
    <name type="scientific">Succinivibrio dextrinosolvens DSM 3072</name>
    <dbReference type="NCBI Taxonomy" id="1123324"/>
    <lineage>
        <taxon>Bacteria</taxon>
        <taxon>Pseudomonadati</taxon>
        <taxon>Pseudomonadota</taxon>
        <taxon>Gammaproteobacteria</taxon>
        <taxon>Aeromonadales</taxon>
        <taxon>Succinivibrionaceae</taxon>
        <taxon>Succinivibrio</taxon>
    </lineage>
</organism>
<dbReference type="Gene3D" id="1.25.40.10">
    <property type="entry name" value="Tetratricopeptide repeat domain"/>
    <property type="match status" value="1"/>
</dbReference>
<accession>A0A1T4V237</accession>
<sequence>MIGYLFLNLGIVRKAESTINAILVVDPNNTWAFYARPILYFLKEDYESAIYYADIVLQMKKIDYDLLEIKKLKARSLFMLNRQAESSKLIEEIKKEIDSREEEPVA</sequence>
<dbReference type="EMBL" id="FUXX01000006">
    <property type="protein sequence ID" value="SKA59000.1"/>
    <property type="molecule type" value="Genomic_DNA"/>
</dbReference>